<dbReference type="EC" id="2.7.11.1" evidence="1"/>
<feature type="compositionally biased region" description="Low complexity" evidence="7">
    <location>
        <begin position="520"/>
        <end position="536"/>
    </location>
</feature>
<dbReference type="PANTHER" id="PTHR43289:SF6">
    <property type="entry name" value="SERINE_THREONINE-PROTEIN KINASE NEKL-3"/>
    <property type="match status" value="1"/>
</dbReference>
<keyword evidence="10" id="KW-1185">Reference proteome</keyword>
<dbReference type="CDD" id="cd14014">
    <property type="entry name" value="STKc_PknB_like"/>
    <property type="match status" value="1"/>
</dbReference>
<feature type="region of interest" description="Disordered" evidence="7">
    <location>
        <begin position="513"/>
        <end position="563"/>
    </location>
</feature>
<proteinExistence type="predicted"/>
<keyword evidence="4" id="KW-0547">Nucleotide-binding</keyword>
<keyword evidence="6" id="KW-0067">ATP-binding</keyword>
<protein>
    <recommendedName>
        <fullName evidence="1">non-specific serine/threonine protein kinase</fullName>
        <ecNumber evidence="1">2.7.11.1</ecNumber>
    </recommendedName>
</protein>
<reference evidence="9 10" key="1">
    <citation type="submission" date="2020-08" db="EMBL/GenBank/DDBJ databases">
        <title>Sequencing the genomes of 1000 actinobacteria strains.</title>
        <authorList>
            <person name="Klenk H.-P."/>
        </authorList>
    </citation>
    <scope>NUCLEOTIDE SEQUENCE [LARGE SCALE GENOMIC DNA]</scope>
    <source>
        <strain evidence="9 10">DSM 102030</strain>
    </source>
</reference>
<feature type="domain" description="Protein kinase" evidence="8">
    <location>
        <begin position="14"/>
        <end position="266"/>
    </location>
</feature>
<dbReference type="InterPro" id="IPR000719">
    <property type="entry name" value="Prot_kinase_dom"/>
</dbReference>
<dbReference type="SMART" id="SM00220">
    <property type="entry name" value="S_TKc"/>
    <property type="match status" value="1"/>
</dbReference>
<dbReference type="Gene3D" id="1.10.510.10">
    <property type="entry name" value="Transferase(Phosphotransferase) domain 1"/>
    <property type="match status" value="1"/>
</dbReference>
<feature type="region of interest" description="Disordered" evidence="7">
    <location>
        <begin position="272"/>
        <end position="408"/>
    </location>
</feature>
<accession>A0A7W7RLK4</accession>
<evidence type="ECO:0000256" key="7">
    <source>
        <dbReference type="SAM" id="MobiDB-lite"/>
    </source>
</evidence>
<feature type="compositionally biased region" description="Basic and acidic residues" evidence="7">
    <location>
        <begin position="454"/>
        <end position="463"/>
    </location>
</feature>
<evidence type="ECO:0000313" key="10">
    <source>
        <dbReference type="Proteomes" id="UP000523007"/>
    </source>
</evidence>
<organism evidence="9 10">
    <name type="scientific">Lipingzhangella halophila</name>
    <dbReference type="NCBI Taxonomy" id="1783352"/>
    <lineage>
        <taxon>Bacteria</taxon>
        <taxon>Bacillati</taxon>
        <taxon>Actinomycetota</taxon>
        <taxon>Actinomycetes</taxon>
        <taxon>Streptosporangiales</taxon>
        <taxon>Nocardiopsidaceae</taxon>
        <taxon>Lipingzhangella</taxon>
    </lineage>
</organism>
<evidence type="ECO:0000256" key="3">
    <source>
        <dbReference type="ARBA" id="ARBA00022679"/>
    </source>
</evidence>
<dbReference type="AlphaFoldDB" id="A0A7W7RLK4"/>
<keyword evidence="3" id="KW-0808">Transferase</keyword>
<comment type="caution">
    <text evidence="9">The sequence shown here is derived from an EMBL/GenBank/DDBJ whole genome shotgun (WGS) entry which is preliminary data.</text>
</comment>
<evidence type="ECO:0000256" key="1">
    <source>
        <dbReference type="ARBA" id="ARBA00012513"/>
    </source>
</evidence>
<name>A0A7W7RLK4_9ACTN</name>
<dbReference type="EMBL" id="JACHJT010000001">
    <property type="protein sequence ID" value="MBB4934233.1"/>
    <property type="molecule type" value="Genomic_DNA"/>
</dbReference>
<sequence>MSGGERSTELVRGFHSFTLAYRGRNAQVYRAVSERSEVTVALKVMEETQGLHETTWLRDLGGARGVVPLLDIARAASGAPVAVMPFYPDGSYIDILRGQGALPQVYEAVRVGRAVAGALEVMHGQGVLHNEVAPSNILRAGDTAVLTDFGATAEIGVPPPKLRTSSDLVLHAPPEILRGTPPGPASDTYQLASTLWTLLAGWPPFFDADGSSVDPQTYAKRAVRTPVPPVPRADAPRELSEVLARAMAKDPAERHATPGEFEVALERAGTGYRSTAVPEAASPSASVAPPTAHQPGTGTRPPAPEPPRPPDTDTSATSLRGGVRRRRPDTQPAAPPSPGGPPAPPPPNHPSAPPDPPQRSSEPVDPGRGKRPGQDARRSHEPAARPAEAPRSPEGAGLYTSGLEGNSKDTIGLTADLVARLRGVTLNKDLFAQRGWIRLEGWTSRANTLSLPDLADRDAHGGEDGPDYGDLDPRNAPRWRRHLHIAAAVASIVVVAGAVSVVAAMNPGPGLNGEGPRPVAAAEQDGADDAAGAAGAEDADDEEPGDQPESSPSPAPEEPPDVPEATEVVLEDNLSSVQVQWTDNSGGTASYFVVGGMAGHDPVTLARTGPGAEVAQVTTDDTVAEYCFSVVAVDGVSAPAAEVCTERAAARSEAEQEAEQEREEQEEQEEEQEEESEDGDSAQNSDGNEEQESE</sequence>
<feature type="compositionally biased region" description="Basic and acidic residues" evidence="7">
    <location>
        <begin position="365"/>
        <end position="383"/>
    </location>
</feature>
<feature type="compositionally biased region" description="Pro residues" evidence="7">
    <location>
        <begin position="333"/>
        <end position="357"/>
    </location>
</feature>
<evidence type="ECO:0000313" key="9">
    <source>
        <dbReference type="EMBL" id="MBB4934233.1"/>
    </source>
</evidence>
<feature type="compositionally biased region" description="Acidic residues" evidence="7">
    <location>
        <begin position="537"/>
        <end position="546"/>
    </location>
</feature>
<evidence type="ECO:0000259" key="8">
    <source>
        <dbReference type="PROSITE" id="PS50011"/>
    </source>
</evidence>
<evidence type="ECO:0000256" key="6">
    <source>
        <dbReference type="ARBA" id="ARBA00022840"/>
    </source>
</evidence>
<evidence type="ECO:0000256" key="5">
    <source>
        <dbReference type="ARBA" id="ARBA00022777"/>
    </source>
</evidence>
<feature type="compositionally biased region" description="Basic and acidic residues" evidence="7">
    <location>
        <begin position="644"/>
        <end position="654"/>
    </location>
</feature>
<dbReference type="GO" id="GO:0005524">
    <property type="term" value="F:ATP binding"/>
    <property type="evidence" value="ECO:0007669"/>
    <property type="project" value="UniProtKB-KW"/>
</dbReference>
<feature type="region of interest" description="Disordered" evidence="7">
    <location>
        <begin position="643"/>
        <end position="694"/>
    </location>
</feature>
<feature type="compositionally biased region" description="Acidic residues" evidence="7">
    <location>
        <begin position="655"/>
        <end position="680"/>
    </location>
</feature>
<feature type="compositionally biased region" description="Low complexity" evidence="7">
    <location>
        <begin position="384"/>
        <end position="397"/>
    </location>
</feature>
<gene>
    <name evidence="9" type="ORF">F4561_005053</name>
</gene>
<dbReference type="Pfam" id="PF00069">
    <property type="entry name" value="Pkinase"/>
    <property type="match status" value="1"/>
</dbReference>
<keyword evidence="2 9" id="KW-0723">Serine/threonine-protein kinase</keyword>
<dbReference type="RefSeq" id="WP_184582158.1">
    <property type="nucleotide sequence ID" value="NZ_JACHJT010000001.1"/>
</dbReference>
<dbReference type="InterPro" id="IPR011009">
    <property type="entry name" value="Kinase-like_dom_sf"/>
</dbReference>
<dbReference type="PROSITE" id="PS50011">
    <property type="entry name" value="PROTEIN_KINASE_DOM"/>
    <property type="match status" value="1"/>
</dbReference>
<dbReference type="SUPFAM" id="SSF56112">
    <property type="entry name" value="Protein kinase-like (PK-like)"/>
    <property type="match status" value="1"/>
</dbReference>
<evidence type="ECO:0000256" key="2">
    <source>
        <dbReference type="ARBA" id="ARBA00022527"/>
    </source>
</evidence>
<dbReference type="GO" id="GO:0004674">
    <property type="term" value="F:protein serine/threonine kinase activity"/>
    <property type="evidence" value="ECO:0007669"/>
    <property type="project" value="UniProtKB-KW"/>
</dbReference>
<dbReference type="Proteomes" id="UP000523007">
    <property type="component" value="Unassembled WGS sequence"/>
</dbReference>
<feature type="compositionally biased region" description="Low complexity" evidence="7">
    <location>
        <begin position="274"/>
        <end position="300"/>
    </location>
</feature>
<feature type="region of interest" description="Disordered" evidence="7">
    <location>
        <begin position="453"/>
        <end position="473"/>
    </location>
</feature>
<evidence type="ECO:0000256" key="4">
    <source>
        <dbReference type="ARBA" id="ARBA00022741"/>
    </source>
</evidence>
<dbReference type="PANTHER" id="PTHR43289">
    <property type="entry name" value="MITOGEN-ACTIVATED PROTEIN KINASE KINASE KINASE 20-RELATED"/>
    <property type="match status" value="1"/>
</dbReference>
<keyword evidence="5 9" id="KW-0418">Kinase</keyword>